<reference evidence="1" key="2">
    <citation type="submission" date="2020-09" db="EMBL/GenBank/DDBJ databases">
        <authorList>
            <person name="Sun Q."/>
            <person name="Zhou Y."/>
        </authorList>
    </citation>
    <scope>NUCLEOTIDE SEQUENCE</scope>
    <source>
        <strain evidence="1">CGMCC 1.12987</strain>
    </source>
</reference>
<protein>
    <submittedName>
        <fullName evidence="1">Uncharacterized protein</fullName>
    </submittedName>
</protein>
<organism evidence="1 2">
    <name type="scientific">Paenibacillus abyssi</name>
    <dbReference type="NCBI Taxonomy" id="1340531"/>
    <lineage>
        <taxon>Bacteria</taxon>
        <taxon>Bacillati</taxon>
        <taxon>Bacillota</taxon>
        <taxon>Bacilli</taxon>
        <taxon>Bacillales</taxon>
        <taxon>Paenibacillaceae</taxon>
        <taxon>Paenibacillus</taxon>
    </lineage>
</organism>
<proteinExistence type="predicted"/>
<evidence type="ECO:0000313" key="1">
    <source>
        <dbReference type="EMBL" id="GGG18153.1"/>
    </source>
</evidence>
<dbReference type="AlphaFoldDB" id="A0A917LFG5"/>
<comment type="caution">
    <text evidence="1">The sequence shown here is derived from an EMBL/GenBank/DDBJ whole genome shotgun (WGS) entry which is preliminary data.</text>
</comment>
<keyword evidence="2" id="KW-1185">Reference proteome</keyword>
<reference evidence="1" key="1">
    <citation type="journal article" date="2014" name="Int. J. Syst. Evol. Microbiol.">
        <title>Complete genome sequence of Corynebacterium casei LMG S-19264T (=DSM 44701T), isolated from a smear-ripened cheese.</title>
        <authorList>
            <consortium name="US DOE Joint Genome Institute (JGI-PGF)"/>
            <person name="Walter F."/>
            <person name="Albersmeier A."/>
            <person name="Kalinowski J."/>
            <person name="Ruckert C."/>
        </authorList>
    </citation>
    <scope>NUCLEOTIDE SEQUENCE</scope>
    <source>
        <strain evidence="1">CGMCC 1.12987</strain>
    </source>
</reference>
<dbReference type="RefSeq" id="WP_188532716.1">
    <property type="nucleotide sequence ID" value="NZ_BMGR01000014.1"/>
</dbReference>
<dbReference type="Proteomes" id="UP000644756">
    <property type="component" value="Unassembled WGS sequence"/>
</dbReference>
<sequence length="119" mass="13653">MSLNNESLFQEIEQIVRNTYFEKMLSKRPECVMEFRTRNGHLSIAYENDTEVLVGGIEKRAAAAGMDAAQLDNFLELLHRGLNRHRVINVGDLKIHSITKQGKIIYFTLVVNHHEKMGV</sequence>
<accession>A0A917LFG5</accession>
<gene>
    <name evidence="1" type="ORF">GCM10010916_38690</name>
</gene>
<dbReference type="EMBL" id="BMGR01000014">
    <property type="protein sequence ID" value="GGG18153.1"/>
    <property type="molecule type" value="Genomic_DNA"/>
</dbReference>
<evidence type="ECO:0000313" key="2">
    <source>
        <dbReference type="Proteomes" id="UP000644756"/>
    </source>
</evidence>
<name>A0A917LFG5_9BACL</name>